<dbReference type="Proteomes" id="UP000001933">
    <property type="component" value="Chromosome"/>
</dbReference>
<protein>
    <submittedName>
        <fullName evidence="1">Hypothetical cytosolic protein</fullName>
    </submittedName>
</protein>
<proteinExistence type="predicted"/>
<gene>
    <name evidence="1" type="ORF">SYN_02334</name>
</gene>
<dbReference type="KEGG" id="sat:SYN_02334"/>
<reference evidence="1 2" key="1">
    <citation type="journal article" date="2007" name="Proc. Natl. Acad. Sci. U.S.A.">
        <title>The genome of Syntrophus aciditrophicus: life at the thermodynamic limit of microbial growth.</title>
        <authorList>
            <person name="McInerney M.J."/>
            <person name="Rohlin L."/>
            <person name="Mouttaki H."/>
            <person name="Kim U."/>
            <person name="Krupp R.S."/>
            <person name="Rios-Hernandez L."/>
            <person name="Sieber J."/>
            <person name="Struchtemeyer C.G."/>
            <person name="Bhattacharyya A."/>
            <person name="Campbell J.W."/>
            <person name="Gunsalus R.P."/>
        </authorList>
    </citation>
    <scope>NUCLEOTIDE SEQUENCE [LARGE SCALE GENOMIC DNA]</scope>
    <source>
        <strain evidence="1 2">SB</strain>
    </source>
</reference>
<organism evidence="1 2">
    <name type="scientific">Syntrophus aciditrophicus (strain SB)</name>
    <dbReference type="NCBI Taxonomy" id="56780"/>
    <lineage>
        <taxon>Bacteria</taxon>
        <taxon>Pseudomonadati</taxon>
        <taxon>Thermodesulfobacteriota</taxon>
        <taxon>Syntrophia</taxon>
        <taxon>Syntrophales</taxon>
        <taxon>Syntrophaceae</taxon>
        <taxon>Syntrophus</taxon>
    </lineage>
</organism>
<sequence length="54" mass="6272">MVQEDRTGWWPLELRVASVYTSAFPWRVISKEPFSNFSEKWTEVTLTGAGVYAF</sequence>
<keyword evidence="2" id="KW-1185">Reference proteome</keyword>
<evidence type="ECO:0000313" key="1">
    <source>
        <dbReference type="EMBL" id="ABC76391.1"/>
    </source>
</evidence>
<dbReference type="STRING" id="56780.SYN_02334"/>
<accession>Q2LPH5</accession>
<name>Q2LPH5_SYNAS</name>
<dbReference type="AlphaFoldDB" id="Q2LPH5"/>
<dbReference type="EMBL" id="CP000252">
    <property type="protein sequence ID" value="ABC76391.1"/>
    <property type="molecule type" value="Genomic_DNA"/>
</dbReference>
<dbReference type="HOGENOM" id="CLU_3048737_0_0_7"/>
<evidence type="ECO:0000313" key="2">
    <source>
        <dbReference type="Proteomes" id="UP000001933"/>
    </source>
</evidence>
<dbReference type="InParanoid" id="Q2LPH5"/>